<organism evidence="2 3">
    <name type="scientific">Sporosarcina aquimarina</name>
    <dbReference type="NCBI Taxonomy" id="114975"/>
    <lineage>
        <taxon>Bacteria</taxon>
        <taxon>Bacillati</taxon>
        <taxon>Bacillota</taxon>
        <taxon>Bacilli</taxon>
        <taxon>Bacillales</taxon>
        <taxon>Caryophanaceae</taxon>
        <taxon>Sporosarcina</taxon>
    </lineage>
</organism>
<evidence type="ECO:0000313" key="2">
    <source>
        <dbReference type="EMBL" id="MDW0109088.1"/>
    </source>
</evidence>
<protein>
    <recommendedName>
        <fullName evidence="4">ABC transporter periplasmic binding protein yphF</fullName>
    </recommendedName>
</protein>
<evidence type="ECO:0000256" key="1">
    <source>
        <dbReference type="SAM" id="SignalP"/>
    </source>
</evidence>
<accession>A0ABU4FYF4</accession>
<evidence type="ECO:0008006" key="4">
    <source>
        <dbReference type="Google" id="ProtNLM"/>
    </source>
</evidence>
<dbReference type="PROSITE" id="PS51257">
    <property type="entry name" value="PROKAR_LIPOPROTEIN"/>
    <property type="match status" value="1"/>
</dbReference>
<sequence>MKRILLLPLVMGVLVLLSACMYPQDEKESKQRPYEDQLETVQKAVDTYQTETNGLLPIKTRDMDTDQYIKYPIDFTKIVPSLTEKIPSNAYEQGGIYQYVLMDVEENPTVKLVDLRVAERIRELILRKTVNGSLPFKDAVQEGVNVYEVDFEKMGLKKPLTVESPYSDAHLPLVVGGDGNFYIDYSIDLNRILEADKPSVTPGEDIRYLLADKYPILPAYSLPYTVNAKNEPVFMKSSN</sequence>
<reference evidence="2 3" key="1">
    <citation type="submission" date="2023-06" db="EMBL/GenBank/DDBJ databases">
        <title>Sporosarcina sp. nov., isolated from Korean traditional fermented seafood 'Jeotgal'.</title>
        <authorList>
            <person name="Yang A.-I."/>
            <person name="Shin N.-R."/>
        </authorList>
    </citation>
    <scope>NUCLEOTIDE SEQUENCE [LARGE SCALE GENOMIC DNA]</scope>
    <source>
        <strain evidence="2 3">KCTC3840</strain>
    </source>
</reference>
<keyword evidence="3" id="KW-1185">Reference proteome</keyword>
<dbReference type="Proteomes" id="UP001280629">
    <property type="component" value="Unassembled WGS sequence"/>
</dbReference>
<evidence type="ECO:0000313" key="3">
    <source>
        <dbReference type="Proteomes" id="UP001280629"/>
    </source>
</evidence>
<comment type="caution">
    <text evidence="2">The sequence shown here is derived from an EMBL/GenBank/DDBJ whole genome shotgun (WGS) entry which is preliminary data.</text>
</comment>
<proteinExistence type="predicted"/>
<feature type="chain" id="PRO_5046472164" description="ABC transporter periplasmic binding protein yphF" evidence="1">
    <location>
        <begin position="22"/>
        <end position="239"/>
    </location>
</feature>
<keyword evidence="1" id="KW-0732">Signal</keyword>
<gene>
    <name evidence="2" type="ORF">QT716_03375</name>
</gene>
<dbReference type="EMBL" id="JAUBDH010000002">
    <property type="protein sequence ID" value="MDW0109088.1"/>
    <property type="molecule type" value="Genomic_DNA"/>
</dbReference>
<feature type="signal peptide" evidence="1">
    <location>
        <begin position="1"/>
        <end position="21"/>
    </location>
</feature>
<name>A0ABU4FYF4_9BACL</name>